<comment type="caution">
    <text evidence="2">The sequence shown here is derived from an EMBL/GenBank/DDBJ whole genome shotgun (WGS) entry which is preliminary data.</text>
</comment>
<proteinExistence type="predicted"/>
<protein>
    <submittedName>
        <fullName evidence="2">Uncharacterized protein</fullName>
    </submittedName>
</protein>
<sequence>MCKTKIEQEDSDHILAVGQKVMYQDQVCEIVGIRVWHDLGTLLGPPWRGKPVFDLKGDGWSTMNTQLEEIDLWNLAPPLPEGAFEESPEVKHEANQGNDSK</sequence>
<name>A0A0F9R4Z6_9ZZZZ</name>
<organism evidence="2">
    <name type="scientific">marine sediment metagenome</name>
    <dbReference type="NCBI Taxonomy" id="412755"/>
    <lineage>
        <taxon>unclassified sequences</taxon>
        <taxon>metagenomes</taxon>
        <taxon>ecological metagenomes</taxon>
    </lineage>
</organism>
<feature type="compositionally biased region" description="Basic and acidic residues" evidence="1">
    <location>
        <begin position="88"/>
        <end position="101"/>
    </location>
</feature>
<reference evidence="2" key="1">
    <citation type="journal article" date="2015" name="Nature">
        <title>Complex archaea that bridge the gap between prokaryotes and eukaryotes.</title>
        <authorList>
            <person name="Spang A."/>
            <person name="Saw J.H."/>
            <person name="Jorgensen S.L."/>
            <person name="Zaremba-Niedzwiedzka K."/>
            <person name="Martijn J."/>
            <person name="Lind A.E."/>
            <person name="van Eijk R."/>
            <person name="Schleper C."/>
            <person name="Guy L."/>
            <person name="Ettema T.J."/>
        </authorList>
    </citation>
    <scope>NUCLEOTIDE SEQUENCE</scope>
</reference>
<evidence type="ECO:0000313" key="2">
    <source>
        <dbReference type="EMBL" id="KKN20356.1"/>
    </source>
</evidence>
<feature type="region of interest" description="Disordered" evidence="1">
    <location>
        <begin position="81"/>
        <end position="101"/>
    </location>
</feature>
<accession>A0A0F9R4Z6</accession>
<dbReference type="AlphaFoldDB" id="A0A0F9R4Z6"/>
<dbReference type="EMBL" id="LAZR01003249">
    <property type="protein sequence ID" value="KKN20356.1"/>
    <property type="molecule type" value="Genomic_DNA"/>
</dbReference>
<evidence type="ECO:0000256" key="1">
    <source>
        <dbReference type="SAM" id="MobiDB-lite"/>
    </source>
</evidence>
<gene>
    <name evidence="2" type="ORF">LCGC14_0936330</name>
</gene>